<evidence type="ECO:0000313" key="5">
    <source>
        <dbReference type="EMBL" id="SHJ16497.1"/>
    </source>
</evidence>
<evidence type="ECO:0000259" key="3">
    <source>
        <dbReference type="Pfam" id="PF16391"/>
    </source>
</evidence>
<evidence type="ECO:0000256" key="1">
    <source>
        <dbReference type="SAM" id="SignalP"/>
    </source>
</evidence>
<feature type="domain" description="DUF4959" evidence="2">
    <location>
        <begin position="19"/>
        <end position="122"/>
    </location>
</feature>
<keyword evidence="1" id="KW-0732">Signal</keyword>
<sequence>MKKLSIINILIASALLFNACEEIEKEPLTSDSQAPQPILSPVVENEPGGATITYNLPDETDLLYVKAEYTLSDGEQYETRSSIYSNAVKVEGYGDTNEHTVTLYTVDRSENVSDPVNITIQPLTPDVHSVQQTIEMVPAFGGVQYTWKNPNNAPLSFLILASDSTGAIFPVDVVYSSIASGQYTLRGYEPEERNFGIVIRDRWDNFSDSVRMNMTPMFEEKLDKEKFNRIVLPGDADMDAWGMRYEWMYDDNLNTISHTYAGTGWPQYFTLDLGITAKLSRFILFQRQDGGYAYGHGNPRILEIWGTAEGPPADGSWEGWTKIRDYVASRPSEEGGTAEEDQEHFESGDEYAFTLEDPPVRYIRIVVNETWGLTGFIHIAEITLYGQVISE</sequence>
<evidence type="ECO:0000259" key="2">
    <source>
        <dbReference type="Pfam" id="PF16323"/>
    </source>
</evidence>
<feature type="chain" id="PRO_5012251934" description="F5/8 type C domain-containing protein" evidence="1">
    <location>
        <begin position="20"/>
        <end position="391"/>
    </location>
</feature>
<keyword evidence="6" id="KW-1185">Reference proteome</keyword>
<accession>A0A1M6H2S3</accession>
<name>A0A1M6H2S3_9BACT</name>
<dbReference type="EMBL" id="FQZE01000012">
    <property type="protein sequence ID" value="SHJ16497.1"/>
    <property type="molecule type" value="Genomic_DNA"/>
</dbReference>
<dbReference type="Proteomes" id="UP000184050">
    <property type="component" value="Unassembled WGS sequence"/>
</dbReference>
<feature type="domain" description="DUF5000" evidence="3">
    <location>
        <begin position="250"/>
        <end position="386"/>
    </location>
</feature>
<feature type="domain" description="DUF5126" evidence="4">
    <location>
        <begin position="123"/>
        <end position="224"/>
    </location>
</feature>
<evidence type="ECO:0008006" key="7">
    <source>
        <dbReference type="Google" id="ProtNLM"/>
    </source>
</evidence>
<reference evidence="5 6" key="1">
    <citation type="submission" date="2016-11" db="EMBL/GenBank/DDBJ databases">
        <authorList>
            <person name="Jaros S."/>
            <person name="Januszkiewicz K."/>
            <person name="Wedrychowicz H."/>
        </authorList>
    </citation>
    <scope>NUCLEOTIDE SEQUENCE [LARGE SCALE GENOMIC DNA]</scope>
    <source>
        <strain evidence="5 6">DSM 27063</strain>
    </source>
</reference>
<dbReference type="Pfam" id="PF16323">
    <property type="entry name" value="DUF4959"/>
    <property type="match status" value="1"/>
</dbReference>
<dbReference type="InterPro" id="IPR032164">
    <property type="entry name" value="DUF5000"/>
</dbReference>
<dbReference type="Pfam" id="PF17166">
    <property type="entry name" value="DUF5126"/>
    <property type="match status" value="1"/>
</dbReference>
<organism evidence="5 6">
    <name type="scientific">Tangfeifania diversioriginum</name>
    <dbReference type="NCBI Taxonomy" id="1168035"/>
    <lineage>
        <taxon>Bacteria</taxon>
        <taxon>Pseudomonadati</taxon>
        <taxon>Bacteroidota</taxon>
        <taxon>Bacteroidia</taxon>
        <taxon>Marinilabiliales</taxon>
        <taxon>Prolixibacteraceae</taxon>
        <taxon>Tangfeifania</taxon>
    </lineage>
</organism>
<dbReference type="AlphaFoldDB" id="A0A1M6H2S3"/>
<proteinExistence type="predicted"/>
<dbReference type="STRING" id="1168035.SAMN05444280_11262"/>
<evidence type="ECO:0000259" key="4">
    <source>
        <dbReference type="Pfam" id="PF17166"/>
    </source>
</evidence>
<dbReference type="Gene3D" id="2.60.120.260">
    <property type="entry name" value="Galactose-binding domain-like"/>
    <property type="match status" value="1"/>
</dbReference>
<dbReference type="InterPro" id="IPR032527">
    <property type="entry name" value="DUF4959"/>
</dbReference>
<protein>
    <recommendedName>
        <fullName evidence="7">F5/8 type C domain-containing protein</fullName>
    </recommendedName>
</protein>
<dbReference type="SUPFAM" id="SSF49785">
    <property type="entry name" value="Galactose-binding domain-like"/>
    <property type="match status" value="1"/>
</dbReference>
<feature type="signal peptide" evidence="1">
    <location>
        <begin position="1"/>
        <end position="19"/>
    </location>
</feature>
<dbReference type="InterPro" id="IPR008979">
    <property type="entry name" value="Galactose-bd-like_sf"/>
</dbReference>
<evidence type="ECO:0000313" key="6">
    <source>
        <dbReference type="Proteomes" id="UP000184050"/>
    </source>
</evidence>
<dbReference type="RefSeq" id="WP_175552507.1">
    <property type="nucleotide sequence ID" value="NZ_FQZE01000012.1"/>
</dbReference>
<dbReference type="InterPro" id="IPR033431">
    <property type="entry name" value="DUF5126"/>
</dbReference>
<dbReference type="Pfam" id="PF16391">
    <property type="entry name" value="DUF5000"/>
    <property type="match status" value="1"/>
</dbReference>
<gene>
    <name evidence="5" type="ORF">SAMN05444280_11262</name>
</gene>